<name>A0A4S1X9E3_9SPHN</name>
<dbReference type="Pfam" id="PF09537">
    <property type="entry name" value="DUF2383"/>
    <property type="match status" value="1"/>
</dbReference>
<dbReference type="RefSeq" id="WP_135964887.1">
    <property type="nucleotide sequence ID" value="NZ_SRXT01000006.1"/>
</dbReference>
<dbReference type="Gene3D" id="1.20.1260.10">
    <property type="match status" value="1"/>
</dbReference>
<dbReference type="AlphaFoldDB" id="A0A4S1X9E3"/>
<dbReference type="Proteomes" id="UP000306147">
    <property type="component" value="Unassembled WGS sequence"/>
</dbReference>
<dbReference type="InterPro" id="IPR012347">
    <property type="entry name" value="Ferritin-like"/>
</dbReference>
<evidence type="ECO:0000259" key="1">
    <source>
        <dbReference type="Pfam" id="PF09537"/>
    </source>
</evidence>
<gene>
    <name evidence="2" type="ORF">E5A73_16255</name>
</gene>
<sequence>MSTNHDVSKLDDLIVTTIDSIRGYEHSAEHAEAGRYAAFFREMAADRTRVVEALSAKSRELGGTPAEHGSAAATLHRRWEDLRHLLGGGDEAILSEIERGEDYLKEEFDRVLKDHRMSEGAEGVVQQCYESVRRGHDRARELRDALHGAR</sequence>
<protein>
    <submittedName>
        <fullName evidence="2">PA2169 family four-helix-bundle protein</fullName>
    </submittedName>
</protein>
<comment type="caution">
    <text evidence="2">The sequence shown here is derived from an EMBL/GenBank/DDBJ whole genome shotgun (WGS) entry which is preliminary data.</text>
</comment>
<proteinExistence type="predicted"/>
<dbReference type="PIRSF" id="PIRSF029477">
    <property type="entry name" value="UCP029477"/>
    <property type="match status" value="1"/>
</dbReference>
<accession>A0A4S1X9E3</accession>
<keyword evidence="3" id="KW-1185">Reference proteome</keyword>
<dbReference type="InterPro" id="IPR019052">
    <property type="entry name" value="DUF2383"/>
</dbReference>
<feature type="domain" description="DUF2383" evidence="1">
    <location>
        <begin position="7"/>
        <end position="114"/>
    </location>
</feature>
<reference evidence="2 3" key="1">
    <citation type="submission" date="2019-04" db="EMBL/GenBank/DDBJ databases">
        <title>Sphingomonas psychrotolerans sp. nov., isolated from soil in the Tianshan Mountains, Xinjiang, China.</title>
        <authorList>
            <person name="Luo Y."/>
            <person name="Sheng H."/>
        </authorList>
    </citation>
    <scope>NUCLEOTIDE SEQUENCE [LARGE SCALE GENOMIC DNA]</scope>
    <source>
        <strain evidence="2 3">ZFGT-11</strain>
    </source>
</reference>
<dbReference type="EMBL" id="SRXT01000006">
    <property type="protein sequence ID" value="TGX52345.1"/>
    <property type="molecule type" value="Genomic_DNA"/>
</dbReference>
<evidence type="ECO:0000313" key="2">
    <source>
        <dbReference type="EMBL" id="TGX52345.1"/>
    </source>
</evidence>
<dbReference type="InterPro" id="IPR011971">
    <property type="entry name" value="CHP02284"/>
</dbReference>
<organism evidence="2 3">
    <name type="scientific">Sphingomonas gei</name>
    <dbReference type="NCBI Taxonomy" id="1395960"/>
    <lineage>
        <taxon>Bacteria</taxon>
        <taxon>Pseudomonadati</taxon>
        <taxon>Pseudomonadota</taxon>
        <taxon>Alphaproteobacteria</taxon>
        <taxon>Sphingomonadales</taxon>
        <taxon>Sphingomonadaceae</taxon>
        <taxon>Sphingomonas</taxon>
    </lineage>
</organism>
<evidence type="ECO:0000313" key="3">
    <source>
        <dbReference type="Proteomes" id="UP000306147"/>
    </source>
</evidence>
<dbReference type="OrthoDB" id="7265085at2"/>
<dbReference type="NCBIfam" id="TIGR02284">
    <property type="entry name" value="PA2169 family four-helix-bundle protein"/>
    <property type="match status" value="1"/>
</dbReference>
<dbReference type="InterPro" id="IPR016920">
    <property type="entry name" value="UCP029477"/>
</dbReference>